<dbReference type="PRINTS" id="PR00386">
    <property type="entry name" value="P53SUPPRESSR"/>
</dbReference>
<dbReference type="EMBL" id="OU963914">
    <property type="protein sequence ID" value="CAH0402627.1"/>
    <property type="molecule type" value="Genomic_DNA"/>
</dbReference>
<keyword evidence="4" id="KW-0053">Apoptosis</keyword>
<feature type="domain" description="DUF4200" evidence="16">
    <location>
        <begin position="364"/>
        <end position="479"/>
    </location>
</feature>
<evidence type="ECO:0000313" key="18">
    <source>
        <dbReference type="Proteomes" id="UP001153292"/>
    </source>
</evidence>
<evidence type="ECO:0000256" key="7">
    <source>
        <dbReference type="ARBA" id="ARBA00023015"/>
    </source>
</evidence>
<evidence type="ECO:0000256" key="10">
    <source>
        <dbReference type="ARBA" id="ARBA00023159"/>
    </source>
</evidence>
<keyword evidence="7" id="KW-0805">Transcription regulation</keyword>
<keyword evidence="18" id="KW-1185">Reference proteome</keyword>
<name>A0ABN8B150_CHISP</name>
<evidence type="ECO:0000256" key="14">
    <source>
        <dbReference type="SAM" id="MobiDB-lite"/>
    </source>
</evidence>
<dbReference type="InterPro" id="IPR011615">
    <property type="entry name" value="p53_DNA-bd"/>
</dbReference>
<dbReference type="Gene3D" id="2.60.40.720">
    <property type="match status" value="1"/>
</dbReference>
<feature type="region of interest" description="Disordered" evidence="14">
    <location>
        <begin position="244"/>
        <end position="265"/>
    </location>
</feature>
<evidence type="ECO:0000256" key="2">
    <source>
        <dbReference type="ARBA" id="ARBA00004123"/>
    </source>
</evidence>
<proteinExistence type="inferred from homology"/>
<dbReference type="InterPro" id="IPR012346">
    <property type="entry name" value="p53/RUNT-type_TF_DNA-bd_sf"/>
</dbReference>
<evidence type="ECO:0000256" key="13">
    <source>
        <dbReference type="SAM" id="Coils"/>
    </source>
</evidence>
<comment type="subcellular location">
    <subcellularLocation>
        <location evidence="2">Nucleus</location>
    </subcellularLocation>
</comment>
<protein>
    <recommendedName>
        <fullName evidence="19">p53 DNA-binding domain-containing protein</fullName>
    </recommendedName>
</protein>
<dbReference type="InterPro" id="IPR008967">
    <property type="entry name" value="p53-like_TF_DNA-bd_sf"/>
</dbReference>
<dbReference type="Proteomes" id="UP001153292">
    <property type="component" value="Chromosome 21"/>
</dbReference>
<sequence length="640" mass="74065">MECHQFYTEYEELDTMDIMNATVGPPNLDDEAALESTMNISTILEATLPLFGPPDRTPIQNNCNFKVEISSINTNRRKYLYSSLLNRIYVDMNCDFAVQFSWENIPMEKLYVRATVVFTDKDQAEKRVERCMQHRHDNIVNESIRMNVLRSSREVGTQGVSYHGISTRADSWYSVVVELPNNGQPSLHAFKFVCKNSCSSGINRRPISIIFTLEDAFGNVYGREITGARVCSCPRRDLLKDEENEGVFRSGKKRANTNQNNTSNSKKVKIEVAPTSPATLDTNILTLPQLQVVGHNVLVTGLQMMVQMMAQGMSARSDDPQYVASCTACITGLEAAIEQLKTANPQKYPVWDVARPTPQVLMEQARRDLMEADEKLAAKREEEAKYRVVMDAKWQELRNKEMLLKESFISFNKFIRENQEKRDRAERKMEADSEVLERKTRETEAMRQRVQEMEQVKQLMEQQVKDYTIYEDYLMAVVQAYPEFKQPLDVLNRYEALAAAKNTLAERQERDLEMLEEARQEIAALTEEKKLFIMGLNNTLANLRWQYDKVRNRVIKWELALNRLKETAARRHVELCHVRAAIWALYVKICKQKGIPIDIDTSDFEQQLVVIMRALLELRRIYRIAQRRSKEKDAESMQTV</sequence>
<dbReference type="PANTHER" id="PTHR21683:SF2">
    <property type="entry name" value="COILED-COIL DOMAIN-CONTAINING PROTEIN 42 LIKE-2-LIKE"/>
    <property type="match status" value="1"/>
</dbReference>
<gene>
    <name evidence="17" type="ORF">CHILSU_LOCUS5872</name>
</gene>
<dbReference type="InterPro" id="IPR002117">
    <property type="entry name" value="p53_tumour_suppressor"/>
</dbReference>
<dbReference type="PANTHER" id="PTHR21683">
    <property type="entry name" value="COILED-COIL DOMAIN-CONTAINING PROTEIN 42 LIKE-2-LIKE-RELATED"/>
    <property type="match status" value="1"/>
</dbReference>
<accession>A0ABN8B150</accession>
<dbReference type="InterPro" id="IPR051147">
    <property type="entry name" value="CFAP_domain-containing"/>
</dbReference>
<keyword evidence="8 13" id="KW-0175">Coiled coil</keyword>
<keyword evidence="10" id="KW-0010">Activator</keyword>
<evidence type="ECO:0000259" key="16">
    <source>
        <dbReference type="Pfam" id="PF13863"/>
    </source>
</evidence>
<dbReference type="SUPFAM" id="SSF49417">
    <property type="entry name" value="p53-like transcription factors"/>
    <property type="match status" value="1"/>
</dbReference>
<comment type="similarity">
    <text evidence="3">Belongs to the p53 family.</text>
</comment>
<evidence type="ECO:0000256" key="9">
    <source>
        <dbReference type="ARBA" id="ARBA00023125"/>
    </source>
</evidence>
<feature type="coiled-coil region" evidence="13">
    <location>
        <begin position="498"/>
        <end position="567"/>
    </location>
</feature>
<feature type="coiled-coil region" evidence="13">
    <location>
        <begin position="415"/>
        <end position="463"/>
    </location>
</feature>
<evidence type="ECO:0000256" key="5">
    <source>
        <dbReference type="ARBA" id="ARBA00022723"/>
    </source>
</evidence>
<feature type="compositionally biased region" description="Low complexity" evidence="14">
    <location>
        <begin position="256"/>
        <end position="265"/>
    </location>
</feature>
<keyword evidence="9" id="KW-0238">DNA-binding</keyword>
<evidence type="ECO:0000256" key="11">
    <source>
        <dbReference type="ARBA" id="ARBA00023163"/>
    </source>
</evidence>
<dbReference type="CDD" id="cd08367">
    <property type="entry name" value="P53"/>
    <property type="match status" value="1"/>
</dbReference>
<evidence type="ECO:0000256" key="12">
    <source>
        <dbReference type="ARBA" id="ARBA00023242"/>
    </source>
</evidence>
<keyword evidence="12" id="KW-0539">Nucleus</keyword>
<keyword evidence="6" id="KW-0862">Zinc</keyword>
<organism evidence="17 18">
    <name type="scientific">Chilo suppressalis</name>
    <name type="common">Asiatic rice borer moth</name>
    <dbReference type="NCBI Taxonomy" id="168631"/>
    <lineage>
        <taxon>Eukaryota</taxon>
        <taxon>Metazoa</taxon>
        <taxon>Ecdysozoa</taxon>
        <taxon>Arthropoda</taxon>
        <taxon>Hexapoda</taxon>
        <taxon>Insecta</taxon>
        <taxon>Pterygota</taxon>
        <taxon>Neoptera</taxon>
        <taxon>Endopterygota</taxon>
        <taxon>Lepidoptera</taxon>
        <taxon>Glossata</taxon>
        <taxon>Ditrysia</taxon>
        <taxon>Pyraloidea</taxon>
        <taxon>Crambidae</taxon>
        <taxon>Crambinae</taxon>
        <taxon>Chilo</taxon>
    </lineage>
</organism>
<dbReference type="InterPro" id="IPR025252">
    <property type="entry name" value="DUF4200"/>
</dbReference>
<evidence type="ECO:0000259" key="15">
    <source>
        <dbReference type="Pfam" id="PF00870"/>
    </source>
</evidence>
<keyword evidence="5" id="KW-0479">Metal-binding</keyword>
<keyword evidence="11" id="KW-0804">Transcription</keyword>
<dbReference type="Pfam" id="PF00870">
    <property type="entry name" value="P53"/>
    <property type="match status" value="1"/>
</dbReference>
<dbReference type="Pfam" id="PF13863">
    <property type="entry name" value="DUF4200"/>
    <property type="match status" value="1"/>
</dbReference>
<feature type="domain" description="p53 DNA-binding" evidence="15">
    <location>
        <begin position="60"/>
        <end position="244"/>
    </location>
</feature>
<evidence type="ECO:0000256" key="1">
    <source>
        <dbReference type="ARBA" id="ARBA00001947"/>
    </source>
</evidence>
<evidence type="ECO:0008006" key="19">
    <source>
        <dbReference type="Google" id="ProtNLM"/>
    </source>
</evidence>
<evidence type="ECO:0000256" key="4">
    <source>
        <dbReference type="ARBA" id="ARBA00022703"/>
    </source>
</evidence>
<evidence type="ECO:0000256" key="6">
    <source>
        <dbReference type="ARBA" id="ARBA00022833"/>
    </source>
</evidence>
<reference evidence="17" key="1">
    <citation type="submission" date="2021-12" db="EMBL/GenBank/DDBJ databases">
        <authorList>
            <person name="King R."/>
        </authorList>
    </citation>
    <scope>NUCLEOTIDE SEQUENCE</scope>
</reference>
<evidence type="ECO:0000256" key="8">
    <source>
        <dbReference type="ARBA" id="ARBA00023054"/>
    </source>
</evidence>
<comment type="cofactor">
    <cofactor evidence="1">
        <name>Zn(2+)</name>
        <dbReference type="ChEBI" id="CHEBI:29105"/>
    </cofactor>
</comment>
<evidence type="ECO:0000313" key="17">
    <source>
        <dbReference type="EMBL" id="CAH0402627.1"/>
    </source>
</evidence>
<evidence type="ECO:0000256" key="3">
    <source>
        <dbReference type="ARBA" id="ARBA00006167"/>
    </source>
</evidence>